<evidence type="ECO:0000313" key="1">
    <source>
        <dbReference type="EMBL" id="RTZ05194.1"/>
    </source>
</evidence>
<organism evidence="1 2">
    <name type="scientific">Flavobacterium bomense</name>
    <dbReference type="NCBI Taxonomy" id="2497483"/>
    <lineage>
        <taxon>Bacteria</taxon>
        <taxon>Pseudomonadati</taxon>
        <taxon>Bacteroidota</taxon>
        <taxon>Flavobacteriia</taxon>
        <taxon>Flavobacteriales</taxon>
        <taxon>Flavobacteriaceae</taxon>
        <taxon>Flavobacterium</taxon>
    </lineage>
</organism>
<reference evidence="1 2" key="1">
    <citation type="submission" date="2018-12" db="EMBL/GenBank/DDBJ databases">
        <title>Flavobacterium sp. nov., isolated from glacier ice.</title>
        <authorList>
            <person name="Liu Q."/>
            <person name="Xin Y.-H."/>
        </authorList>
    </citation>
    <scope>NUCLEOTIDE SEQUENCE [LARGE SCALE GENOMIC DNA]</scope>
    <source>
        <strain evidence="1 2">RB1N8</strain>
    </source>
</reference>
<dbReference type="SUPFAM" id="SSF49464">
    <property type="entry name" value="Carboxypeptidase regulatory domain-like"/>
    <property type="match status" value="1"/>
</dbReference>
<accession>A0A3S0MIT5</accession>
<gene>
    <name evidence="1" type="ORF">EKL98_07385</name>
</gene>
<proteinExistence type="predicted"/>
<sequence length="523" mass="60017">MNVKSTNTSIKKKSKFIPYLLLLSTILFFQYSWSQNISVKIIDATTKEPIPYATINIDKKEHLISNAEGFFNLSETAIQDENTLIITYLGYKNLEVKVSQLSKLDYIIALTPTIFELNDVQVNGKKPNPYVIMAAVKANLSINYRNTDNPIKDMLFVRKSTATYPKEVVVDINQSTGFSKQALKQVNSDVQNFTNALIKSPPKEYTDMLCNLFTHTIKKDNKSFESHKINVLKATVLKNEGSTTSSEELKEIGIKTMLKHLDSTKYYRIKSGLIGSRDTISLRKDFNKKKTKSKTADQSTLLTTTKYNLTQFIKNNNLGKSSEHDFINNPELYTYKFEGTTFTEDNDYAFVLSFLPKKGSAKFTGKLYINESDYAVLRAEYQLDEGENLHNVNLKWLLGIKVAQNNNKGILMFRKKSENKNYYLHYASEENGNYFYINRPLKFIEITKEDKDILSLDIKYEGNSTTKTEFLNLSHSLVTDTDVTKVVENEFNIVSLKSYDPKIWKGYHAIEPVAELKRFKVKE</sequence>
<protein>
    <submittedName>
        <fullName evidence="1">Carboxypeptidase-like regulatory domain-containing protein</fullName>
    </submittedName>
</protein>
<evidence type="ECO:0000313" key="2">
    <source>
        <dbReference type="Proteomes" id="UP000280825"/>
    </source>
</evidence>
<keyword evidence="1" id="KW-0378">Hydrolase</keyword>
<dbReference type="GO" id="GO:0004180">
    <property type="term" value="F:carboxypeptidase activity"/>
    <property type="evidence" value="ECO:0007669"/>
    <property type="project" value="UniProtKB-KW"/>
</dbReference>
<keyword evidence="1" id="KW-0121">Carboxypeptidase</keyword>
<dbReference type="Pfam" id="PF13715">
    <property type="entry name" value="CarbopepD_reg_2"/>
    <property type="match status" value="1"/>
</dbReference>
<name>A0A3S0MIT5_9FLAO</name>
<keyword evidence="2" id="KW-1185">Reference proteome</keyword>
<dbReference type="RefSeq" id="WP_126561928.1">
    <property type="nucleotide sequence ID" value="NZ_RYDJ01000006.1"/>
</dbReference>
<dbReference type="Proteomes" id="UP000280825">
    <property type="component" value="Unassembled WGS sequence"/>
</dbReference>
<dbReference type="EMBL" id="RYDJ01000006">
    <property type="protein sequence ID" value="RTZ05194.1"/>
    <property type="molecule type" value="Genomic_DNA"/>
</dbReference>
<dbReference type="InterPro" id="IPR008969">
    <property type="entry name" value="CarboxyPept-like_regulatory"/>
</dbReference>
<comment type="caution">
    <text evidence="1">The sequence shown here is derived from an EMBL/GenBank/DDBJ whole genome shotgun (WGS) entry which is preliminary data.</text>
</comment>
<keyword evidence="1" id="KW-0645">Protease</keyword>
<dbReference type="AlphaFoldDB" id="A0A3S0MIT5"/>